<dbReference type="InterPro" id="IPR008928">
    <property type="entry name" value="6-hairpin_glycosidase_sf"/>
</dbReference>
<keyword evidence="1" id="KW-0812">Transmembrane</keyword>
<organism evidence="4 5">
    <name type="scientific">Dactylosporangium maewongense</name>
    <dbReference type="NCBI Taxonomy" id="634393"/>
    <lineage>
        <taxon>Bacteria</taxon>
        <taxon>Bacillati</taxon>
        <taxon>Actinomycetota</taxon>
        <taxon>Actinomycetes</taxon>
        <taxon>Micromonosporales</taxon>
        <taxon>Micromonosporaceae</taxon>
        <taxon>Dactylosporangium</taxon>
    </lineage>
</organism>
<dbReference type="Gene3D" id="1.50.10.10">
    <property type="match status" value="1"/>
</dbReference>
<feature type="domain" description="Alpha-L-rhamnosidase six-hairpin glycosidase" evidence="2">
    <location>
        <begin position="288"/>
        <end position="526"/>
    </location>
</feature>
<evidence type="ECO:0000313" key="4">
    <source>
        <dbReference type="EMBL" id="GAA1532203.1"/>
    </source>
</evidence>
<dbReference type="InterPro" id="IPR012341">
    <property type="entry name" value="6hp_glycosidase-like_sf"/>
</dbReference>
<accession>A0ABN2B232</accession>
<dbReference type="Pfam" id="PF17390">
    <property type="entry name" value="Bac_rhamnosid_C"/>
    <property type="match status" value="1"/>
</dbReference>
<dbReference type="PANTHER" id="PTHR34987:SF4">
    <property type="entry name" value="ALPHA-L-RHAMNOSIDASE C-TERMINAL DOMAIN-CONTAINING PROTEIN"/>
    <property type="match status" value="1"/>
</dbReference>
<keyword evidence="1" id="KW-1133">Transmembrane helix</keyword>
<dbReference type="Pfam" id="PF17389">
    <property type="entry name" value="Bac_rhamnosid6H"/>
    <property type="match status" value="1"/>
</dbReference>
<proteinExistence type="predicted"/>
<sequence length="830" mass="88137">MQVRGVLGIHSARRLRQRRVTRLVISTGLAVAVTIATAACKPDLPSEVPTWPENVNWQALVPGPSSDDVLPVGITRTLGSVTNADALLGKGGETVLTVEPGGPPAVVVLDYGHEVGGTPYVNVSRSTVTAPATSNTLRVSTSEALKFLNASTTTTLSGAANAGDTNVKVASVAPFYAGTQITVGIGDGAETRTITAVGTAGAAGSGITFSPALTAAHPTGTTATGIGTYVNDNGAQINLTITNPQTYTGGLRGGLRFEAIELRTPGTVTLTRAGLNFKAYRAAPDKYEGWFYSSDDQLNRMWYAGAYTAQMDMVPVGVASCFNVPVIFDGAKRDRAIWSGDLMITDPVAMLSIGSNSHPYVRGSIDSILNLQAASGRLTSAVGFRGCGAFDYAVTYSAYSAIIAVQYLRYSGDTEYVKGLLPKLEAATAYHATRVNGNGLVVTNDNDYWQTRQNGEVTEYSLAYYELLQDMIWLESHIGSADKVAEYTQKAANLKAAINGRLFNQDAGLYQHTDTRPSVFPLDANMNAIRLGVAPADKVQHILTYFKDRWQPHGSEISQPAPSMKDPYGHTIEPLNNTWEMMARIQSNDAAGAIELLRRLWGLQVDPNSPFYTGTFWEFVMSDGFPDRGFDSLAHAWGAGPTQILTESVLGATPVDPGYAKWALKPQPTDLAWAQGQVPTPRGALSVKWAQDAGKGTFHMEVVAPQGTSGEVWVPLSSATQSISGPLTPGATFLRRSGSYDVYSVGAGTFEFGSAPVSFELLKALVAHFSVNADVAQGLADKLDRASAAKSATTRGNALDAFTNQVNAQTGKALTPDEAKVLITVANALR</sequence>
<gene>
    <name evidence="4" type="ORF">GCM10009827_057540</name>
</gene>
<evidence type="ECO:0000259" key="3">
    <source>
        <dbReference type="Pfam" id="PF17390"/>
    </source>
</evidence>
<dbReference type="Gene3D" id="2.60.420.10">
    <property type="entry name" value="Maltose phosphorylase, domain 3"/>
    <property type="match status" value="1"/>
</dbReference>
<dbReference type="Proteomes" id="UP001501470">
    <property type="component" value="Unassembled WGS sequence"/>
</dbReference>
<reference evidence="4 5" key="1">
    <citation type="journal article" date="2019" name="Int. J. Syst. Evol. Microbiol.">
        <title>The Global Catalogue of Microorganisms (GCM) 10K type strain sequencing project: providing services to taxonomists for standard genome sequencing and annotation.</title>
        <authorList>
            <consortium name="The Broad Institute Genomics Platform"/>
            <consortium name="The Broad Institute Genome Sequencing Center for Infectious Disease"/>
            <person name="Wu L."/>
            <person name="Ma J."/>
        </authorList>
    </citation>
    <scope>NUCLEOTIDE SEQUENCE [LARGE SCALE GENOMIC DNA]</scope>
    <source>
        <strain evidence="4 5">JCM 15933</strain>
    </source>
</reference>
<keyword evidence="1" id="KW-0472">Membrane</keyword>
<feature type="transmembrane region" description="Helical" evidence="1">
    <location>
        <begin position="20"/>
        <end position="39"/>
    </location>
</feature>
<dbReference type="InterPro" id="IPR035396">
    <property type="entry name" value="Bac_rhamnosid6H"/>
</dbReference>
<dbReference type="InterPro" id="IPR035398">
    <property type="entry name" value="Bac_rhamnosid_C"/>
</dbReference>
<keyword evidence="5" id="KW-1185">Reference proteome</keyword>
<comment type="caution">
    <text evidence="4">The sequence shown here is derived from an EMBL/GenBank/DDBJ whole genome shotgun (WGS) entry which is preliminary data.</text>
</comment>
<feature type="domain" description="Alpha-L-rhamnosidase C-terminal" evidence="3">
    <location>
        <begin position="652"/>
        <end position="719"/>
    </location>
</feature>
<dbReference type="SUPFAM" id="SSF48208">
    <property type="entry name" value="Six-hairpin glycosidases"/>
    <property type="match status" value="1"/>
</dbReference>
<dbReference type="EMBL" id="BAAAQD010000012">
    <property type="protein sequence ID" value="GAA1532203.1"/>
    <property type="molecule type" value="Genomic_DNA"/>
</dbReference>
<name>A0ABN2B232_9ACTN</name>
<evidence type="ECO:0000256" key="1">
    <source>
        <dbReference type="SAM" id="Phobius"/>
    </source>
</evidence>
<dbReference type="PANTHER" id="PTHR34987">
    <property type="entry name" value="C, PUTATIVE (AFU_ORTHOLOGUE AFUA_3G02880)-RELATED"/>
    <property type="match status" value="1"/>
</dbReference>
<evidence type="ECO:0000313" key="5">
    <source>
        <dbReference type="Proteomes" id="UP001501470"/>
    </source>
</evidence>
<protein>
    <submittedName>
        <fullName evidence="4">Alpha-L-rhamnosidase C-terminal domain-containing protein</fullName>
    </submittedName>
</protein>
<evidence type="ECO:0000259" key="2">
    <source>
        <dbReference type="Pfam" id="PF17389"/>
    </source>
</evidence>